<feature type="region of interest" description="Disordered" evidence="1">
    <location>
        <begin position="427"/>
        <end position="478"/>
    </location>
</feature>
<name>A0A8S1HXP4_9PELO</name>
<dbReference type="EMBL" id="CAJGYM010000161">
    <property type="protein sequence ID" value="CAD6199216.1"/>
    <property type="molecule type" value="Genomic_DNA"/>
</dbReference>
<keyword evidence="3" id="KW-1185">Reference proteome</keyword>
<evidence type="ECO:0000256" key="1">
    <source>
        <dbReference type="SAM" id="MobiDB-lite"/>
    </source>
</evidence>
<feature type="region of interest" description="Disordered" evidence="1">
    <location>
        <begin position="239"/>
        <end position="276"/>
    </location>
</feature>
<reference evidence="2" key="1">
    <citation type="submission" date="2020-10" db="EMBL/GenBank/DDBJ databases">
        <authorList>
            <person name="Kikuchi T."/>
        </authorList>
    </citation>
    <scope>NUCLEOTIDE SEQUENCE</scope>
    <source>
        <strain evidence="2">NKZ352</strain>
    </source>
</reference>
<evidence type="ECO:0000313" key="3">
    <source>
        <dbReference type="Proteomes" id="UP000835052"/>
    </source>
</evidence>
<organism evidence="2 3">
    <name type="scientific">Caenorhabditis auriculariae</name>
    <dbReference type="NCBI Taxonomy" id="2777116"/>
    <lineage>
        <taxon>Eukaryota</taxon>
        <taxon>Metazoa</taxon>
        <taxon>Ecdysozoa</taxon>
        <taxon>Nematoda</taxon>
        <taxon>Chromadorea</taxon>
        <taxon>Rhabditida</taxon>
        <taxon>Rhabditina</taxon>
        <taxon>Rhabditomorpha</taxon>
        <taxon>Rhabditoidea</taxon>
        <taxon>Rhabditidae</taxon>
        <taxon>Peloderinae</taxon>
        <taxon>Caenorhabditis</taxon>
    </lineage>
</organism>
<comment type="caution">
    <text evidence="2">The sequence shown here is derived from an EMBL/GenBank/DDBJ whole genome shotgun (WGS) entry which is preliminary data.</text>
</comment>
<dbReference type="Proteomes" id="UP000835052">
    <property type="component" value="Unassembled WGS sequence"/>
</dbReference>
<protein>
    <submittedName>
        <fullName evidence="2">Uncharacterized protein</fullName>
    </submittedName>
</protein>
<accession>A0A8S1HXP4</accession>
<dbReference type="OrthoDB" id="5857813at2759"/>
<evidence type="ECO:0000313" key="2">
    <source>
        <dbReference type="EMBL" id="CAD6199216.1"/>
    </source>
</evidence>
<sequence>MLPTIKDSASDEDEYTPLAATLGPTQSLGASGFCAANTLNYAPEFYSIPSTFTGVVPQQFYSEEYQAPVYQELKPQTSIIEPKVQVLCPPPPIPHKFPTVPICVPFIISHPNNGIDTASQRILSSLPFIPPPLPPPVIDFRTLPQIPFQFTHERKKTKASKSGSNQENSAKKPMDRLASVNKSNVREAGENSNKYNKKPEMRISQVMKLERSERVRALKLEKAAALVREKVAKAELRERRMRQQKEGSAPQEPKAQNDVEEGEEAEKGEKGLRKTGMPFPKDSFVIRLCDIDSINRSNEIWRVDNHILMQKFTGVPSVRIPARQFQQTNRLSGYDMRAGWRFYRIDPRNIEIVSSEVTIHDYPDISVLREAKKASEERNEEFKKIESSEYQEKLEIYEQKIRKRIEDKKRKRQARWKQKISEKGEIPICKKAKEDVEPPAANSDDEDDEYMTSSEEEYEDEDVKTKHDGREDVDGEPGVVVEYLDEYSTPTVPEDVKDVVTSSDDVKGEVVEIDGQFEMDPKCIRNSVSIIDLTI</sequence>
<gene>
    <name evidence="2" type="ORF">CAUJ_LOCUS15120</name>
</gene>
<feature type="compositionally biased region" description="Acidic residues" evidence="1">
    <location>
        <begin position="443"/>
        <end position="462"/>
    </location>
</feature>
<dbReference type="AlphaFoldDB" id="A0A8S1HXP4"/>
<feature type="compositionally biased region" description="Basic and acidic residues" evidence="1">
    <location>
        <begin position="463"/>
        <end position="472"/>
    </location>
</feature>
<feature type="region of interest" description="Disordered" evidence="1">
    <location>
        <begin position="152"/>
        <end position="202"/>
    </location>
</feature>
<proteinExistence type="predicted"/>